<dbReference type="PROSITE" id="PS50088">
    <property type="entry name" value="ANK_REPEAT"/>
    <property type="match status" value="3"/>
</dbReference>
<evidence type="ECO:0000313" key="4">
    <source>
        <dbReference type="EMBL" id="EAY00672.1"/>
    </source>
</evidence>
<dbReference type="VEuPathDB" id="TrichDB:TVAGG3_0950600"/>
<dbReference type="Pfam" id="PF12796">
    <property type="entry name" value="Ank_2"/>
    <property type="match status" value="1"/>
</dbReference>
<reference evidence="4" key="1">
    <citation type="submission" date="2006-10" db="EMBL/GenBank/DDBJ databases">
        <authorList>
            <person name="Amadeo P."/>
            <person name="Zhao Q."/>
            <person name="Wortman J."/>
            <person name="Fraser-Liggett C."/>
            <person name="Carlton J."/>
        </authorList>
    </citation>
    <scope>NUCLEOTIDE SEQUENCE</scope>
    <source>
        <strain evidence="4">G3</strain>
    </source>
</reference>
<dbReference type="PANTHER" id="PTHR24180:SF45">
    <property type="entry name" value="POLY [ADP-RIBOSE] POLYMERASE TANKYRASE"/>
    <property type="match status" value="1"/>
</dbReference>
<dbReference type="PROSITE" id="PS50297">
    <property type="entry name" value="ANK_REP_REGION"/>
    <property type="match status" value="3"/>
</dbReference>
<dbReference type="KEGG" id="tva:4758494"/>
<evidence type="ECO:0000256" key="1">
    <source>
        <dbReference type="ARBA" id="ARBA00022737"/>
    </source>
</evidence>
<dbReference type="SUPFAM" id="SSF48403">
    <property type="entry name" value="Ankyrin repeat"/>
    <property type="match status" value="1"/>
</dbReference>
<dbReference type="Pfam" id="PF00023">
    <property type="entry name" value="Ank"/>
    <property type="match status" value="1"/>
</dbReference>
<feature type="repeat" description="ANK" evidence="3">
    <location>
        <begin position="320"/>
        <end position="352"/>
    </location>
</feature>
<dbReference type="PANTHER" id="PTHR24180">
    <property type="entry name" value="CYCLIN-DEPENDENT KINASE INHIBITOR 2C-RELATED"/>
    <property type="match status" value="1"/>
</dbReference>
<dbReference type="InterPro" id="IPR051637">
    <property type="entry name" value="Ank_repeat_dom-contain_49"/>
</dbReference>
<dbReference type="eggNOG" id="KOG0192">
    <property type="taxonomic scope" value="Eukaryota"/>
</dbReference>
<dbReference type="Gene3D" id="1.25.40.20">
    <property type="entry name" value="Ankyrin repeat-containing domain"/>
    <property type="match status" value="1"/>
</dbReference>
<dbReference type="SMR" id="A2F364"/>
<dbReference type="AlphaFoldDB" id="A2F364"/>
<dbReference type="SMART" id="SM00248">
    <property type="entry name" value="ANK"/>
    <property type="match status" value="5"/>
</dbReference>
<dbReference type="InterPro" id="IPR002110">
    <property type="entry name" value="Ankyrin_rpt"/>
</dbReference>
<dbReference type="RefSeq" id="XP_001313601.1">
    <property type="nucleotide sequence ID" value="XM_001313600.1"/>
</dbReference>
<dbReference type="Proteomes" id="UP000001542">
    <property type="component" value="Unassembled WGS sequence"/>
</dbReference>
<accession>A2F364</accession>
<dbReference type="VEuPathDB" id="TrichDB:TVAG_208640"/>
<dbReference type="InterPro" id="IPR036770">
    <property type="entry name" value="Ankyrin_rpt-contain_sf"/>
</dbReference>
<name>A2F364_TRIV3</name>
<keyword evidence="5" id="KW-1185">Reference proteome</keyword>
<protein>
    <submittedName>
        <fullName evidence="4">Uncharacterized protein</fullName>
    </submittedName>
</protein>
<feature type="repeat" description="ANK" evidence="3">
    <location>
        <begin position="386"/>
        <end position="418"/>
    </location>
</feature>
<evidence type="ECO:0000313" key="5">
    <source>
        <dbReference type="Proteomes" id="UP000001542"/>
    </source>
</evidence>
<dbReference type="EMBL" id="DS113593">
    <property type="protein sequence ID" value="EAY00672.1"/>
    <property type="molecule type" value="Genomic_DNA"/>
</dbReference>
<gene>
    <name evidence="4" type="ORF">TVAG_208640</name>
</gene>
<feature type="repeat" description="ANK" evidence="3">
    <location>
        <begin position="353"/>
        <end position="385"/>
    </location>
</feature>
<proteinExistence type="predicted"/>
<evidence type="ECO:0000256" key="2">
    <source>
        <dbReference type="ARBA" id="ARBA00023043"/>
    </source>
</evidence>
<evidence type="ECO:0000256" key="3">
    <source>
        <dbReference type="PROSITE-ProRule" id="PRU00023"/>
    </source>
</evidence>
<organism evidence="4 5">
    <name type="scientific">Trichomonas vaginalis (strain ATCC PRA-98 / G3)</name>
    <dbReference type="NCBI Taxonomy" id="412133"/>
    <lineage>
        <taxon>Eukaryota</taxon>
        <taxon>Metamonada</taxon>
        <taxon>Parabasalia</taxon>
        <taxon>Trichomonadida</taxon>
        <taxon>Trichomonadidae</taxon>
        <taxon>Trichomonas</taxon>
    </lineage>
</organism>
<dbReference type="InParanoid" id="A2F364"/>
<dbReference type="OrthoDB" id="1577640at2759"/>
<keyword evidence="1" id="KW-0677">Repeat</keyword>
<keyword evidence="2 3" id="KW-0040">ANK repeat</keyword>
<sequence length="445" mass="50355">MPVSEATLAEINDLIEIQAIICKICPNNFAETLATLDRFYEKYKDFIEHQIFRICNSMSAVKLTLFDEFTKKHNIELPFSGLNEENIKISRYFNEDNIGFLVEQSSTTNIAEAEVHYRYTSVSYLHLAAEAGAVKMFKYLLSEGCQPDKSTMAAAIRGGSLEIIQILTQSGFSAAQYASTAITWNRNEIYEWISNNNDVEIDFNRNMYEIIPGNIEFTINYIKSLTTLDERLLKSIITQDIPIYIKFILESEFSIENKDEIMDYAITSRKTDIAIILNQYGFKITHFFENAILAIEDHDEKLWKLLVDNGLDIKIRHEKSEMTFLHIAVKKGFVAKIDQLIKDGIDVNSKDAAGKTPLMYASENNNPIIVEKLLGHGADVNILDNAGETAIFYAASQGLTGIIKILFDHGAKANLTSKRGHTPYMLANFINKGAAELINEHLKNE</sequence>
<dbReference type="STRING" id="5722.A2F364"/>
<reference evidence="4" key="2">
    <citation type="journal article" date="2007" name="Science">
        <title>Draft genome sequence of the sexually transmitted pathogen Trichomonas vaginalis.</title>
        <authorList>
            <person name="Carlton J.M."/>
            <person name="Hirt R.P."/>
            <person name="Silva J.C."/>
            <person name="Delcher A.L."/>
            <person name="Schatz M."/>
            <person name="Zhao Q."/>
            <person name="Wortman J.R."/>
            <person name="Bidwell S.L."/>
            <person name="Alsmark U.C.M."/>
            <person name="Besteiro S."/>
            <person name="Sicheritz-Ponten T."/>
            <person name="Noel C.J."/>
            <person name="Dacks J.B."/>
            <person name="Foster P.G."/>
            <person name="Simillion C."/>
            <person name="Van de Peer Y."/>
            <person name="Miranda-Saavedra D."/>
            <person name="Barton G.J."/>
            <person name="Westrop G.D."/>
            <person name="Mueller S."/>
            <person name="Dessi D."/>
            <person name="Fiori P.L."/>
            <person name="Ren Q."/>
            <person name="Paulsen I."/>
            <person name="Zhang H."/>
            <person name="Bastida-Corcuera F.D."/>
            <person name="Simoes-Barbosa A."/>
            <person name="Brown M.T."/>
            <person name="Hayes R.D."/>
            <person name="Mukherjee M."/>
            <person name="Okumura C.Y."/>
            <person name="Schneider R."/>
            <person name="Smith A.J."/>
            <person name="Vanacova S."/>
            <person name="Villalvazo M."/>
            <person name="Haas B.J."/>
            <person name="Pertea M."/>
            <person name="Feldblyum T.V."/>
            <person name="Utterback T.R."/>
            <person name="Shu C.L."/>
            <person name="Osoegawa K."/>
            <person name="de Jong P.J."/>
            <person name="Hrdy I."/>
            <person name="Horvathova L."/>
            <person name="Zubacova Z."/>
            <person name="Dolezal P."/>
            <person name="Malik S.B."/>
            <person name="Logsdon J.M. Jr."/>
            <person name="Henze K."/>
            <person name="Gupta A."/>
            <person name="Wang C.C."/>
            <person name="Dunne R.L."/>
            <person name="Upcroft J.A."/>
            <person name="Upcroft P."/>
            <person name="White O."/>
            <person name="Salzberg S.L."/>
            <person name="Tang P."/>
            <person name="Chiu C.-H."/>
            <person name="Lee Y.-S."/>
            <person name="Embley T.M."/>
            <person name="Coombs G.H."/>
            <person name="Mottram J.C."/>
            <person name="Tachezy J."/>
            <person name="Fraser-Liggett C.M."/>
            <person name="Johnson P.J."/>
        </authorList>
    </citation>
    <scope>NUCLEOTIDE SEQUENCE [LARGE SCALE GENOMIC DNA]</scope>
    <source>
        <strain evidence="4">G3</strain>
    </source>
</reference>